<organism evidence="3 4">
    <name type="scientific">Limnofasciculus baicalensis BBK-W-15</name>
    <dbReference type="NCBI Taxonomy" id="2699891"/>
    <lineage>
        <taxon>Bacteria</taxon>
        <taxon>Bacillati</taxon>
        <taxon>Cyanobacteriota</taxon>
        <taxon>Cyanophyceae</taxon>
        <taxon>Coleofasciculales</taxon>
        <taxon>Coleofasciculaceae</taxon>
        <taxon>Limnofasciculus</taxon>
        <taxon>Limnofasciculus baicalensis</taxon>
    </lineage>
</organism>
<comment type="caution">
    <text evidence="3">The sequence shown here is derived from an EMBL/GenBank/DDBJ whole genome shotgun (WGS) entry which is preliminary data.</text>
</comment>
<evidence type="ECO:0000256" key="1">
    <source>
        <dbReference type="SAM" id="Coils"/>
    </source>
</evidence>
<keyword evidence="4" id="KW-1185">Reference proteome</keyword>
<keyword evidence="1" id="KW-0175">Coiled coil</keyword>
<gene>
    <name evidence="3" type="ORF">NJ959_08265</name>
</gene>
<feature type="coiled-coil region" evidence="1">
    <location>
        <begin position="269"/>
        <end position="296"/>
    </location>
</feature>
<accession>A0AAE3GRE4</accession>
<dbReference type="AlphaFoldDB" id="A0AAE3GRE4"/>
<feature type="compositionally biased region" description="Polar residues" evidence="2">
    <location>
        <begin position="1"/>
        <end position="16"/>
    </location>
</feature>
<protein>
    <submittedName>
        <fullName evidence="3">Uncharacterized protein</fullName>
    </submittedName>
</protein>
<dbReference type="RefSeq" id="WP_254011265.1">
    <property type="nucleotide sequence ID" value="NZ_JAMZMM010000057.1"/>
</dbReference>
<evidence type="ECO:0000313" key="3">
    <source>
        <dbReference type="EMBL" id="MCP2728468.1"/>
    </source>
</evidence>
<evidence type="ECO:0000256" key="2">
    <source>
        <dbReference type="SAM" id="MobiDB-lite"/>
    </source>
</evidence>
<name>A0AAE3GRE4_9CYAN</name>
<evidence type="ECO:0000313" key="4">
    <source>
        <dbReference type="Proteomes" id="UP001204953"/>
    </source>
</evidence>
<reference evidence="3" key="1">
    <citation type="submission" date="2022-06" db="EMBL/GenBank/DDBJ databases">
        <title>New cyanobacteria of genus Symplocastrum in benthos of Lake Baikal.</title>
        <authorList>
            <person name="Sorokovikova E."/>
            <person name="Tikhonova I."/>
            <person name="Krasnopeev A."/>
            <person name="Evseev P."/>
            <person name="Gladkikh A."/>
            <person name="Belykh O."/>
        </authorList>
    </citation>
    <scope>NUCLEOTIDE SEQUENCE</scope>
    <source>
        <strain evidence="3">BBK-W-15</strain>
    </source>
</reference>
<dbReference type="Proteomes" id="UP001204953">
    <property type="component" value="Unassembled WGS sequence"/>
</dbReference>
<feature type="non-terminal residue" evidence="3">
    <location>
        <position position="1"/>
    </location>
</feature>
<feature type="region of interest" description="Disordered" evidence="2">
    <location>
        <begin position="1"/>
        <end position="47"/>
    </location>
</feature>
<dbReference type="EMBL" id="JAMZMM010000057">
    <property type="protein sequence ID" value="MCP2728468.1"/>
    <property type="molecule type" value="Genomic_DNA"/>
</dbReference>
<sequence length="307" mass="34703">KLKTQNSKLKTQNSLPHSKKPTPKNPLQKTHSKKPTPKNPLPTPYSPFMARSVERLEQEKTALEKAIALLVTEFQTSYSQYLTLLGKSLRQQLMQASYHVCTQGYPESFLGLSFDKRQELQQDLRKLAKECQEKLASHLQEWLGEWEVGEQFIHEKLPIMNSPFSKLQEEIEDAIAKTLQNISLQTNQLLQERGIIPDKLPAKLLEAAAKAEGSTEITPGAANLLNLVVEAKNDEDSEDSSLMRILAINLRLSEIEFTDPSLTAARNQIRNLAAKGSKLQGEYRKIQRELAVAKAESAWRAGWFEDN</sequence>
<proteinExistence type="predicted"/>